<accession>A0A8H5BTH6</accession>
<dbReference type="OrthoDB" id="3124769at2759"/>
<sequence length="365" mass="39779">METQEIIDMVIHGVAEHEAAKPDLLNLALVACSWIKRSRYHLFRLGYAKVNIDSARKARIFAMLLKNANSTIKRADLSDALSDATLHFGQSLQDSDKQIILTFLHNSVVTNTLSLTLAPPTGSRGTPKNQFPWLTISSWSSLTTLTIVASLPSVQALANIITALPKLHTLTSNVHFVDLSVPPLCIGTPLPAIQNLHIGPRGYALLGWLALSTQAGYPLRDLVLDVGSEDPSPLQDFALANVNGVDHVRVTLQDGRWARDVSRGMALLDEVFGVDIVFQYPDCTATEDIVNTLEILAQGLASSTLMDLEISLPRLRSGLRDQLMVLRALEAFVAEFSPVTPDALALFVSQRRMGGELTLIGPALY</sequence>
<gene>
    <name evidence="1" type="ORF">D9611_013510</name>
</gene>
<name>A0A8H5BTH6_9AGAR</name>
<dbReference type="Proteomes" id="UP000541558">
    <property type="component" value="Unassembled WGS sequence"/>
</dbReference>
<organism evidence="1 2">
    <name type="scientific">Ephemerocybe angulata</name>
    <dbReference type="NCBI Taxonomy" id="980116"/>
    <lineage>
        <taxon>Eukaryota</taxon>
        <taxon>Fungi</taxon>
        <taxon>Dikarya</taxon>
        <taxon>Basidiomycota</taxon>
        <taxon>Agaricomycotina</taxon>
        <taxon>Agaricomycetes</taxon>
        <taxon>Agaricomycetidae</taxon>
        <taxon>Agaricales</taxon>
        <taxon>Agaricineae</taxon>
        <taxon>Psathyrellaceae</taxon>
        <taxon>Ephemerocybe</taxon>
    </lineage>
</organism>
<evidence type="ECO:0000313" key="2">
    <source>
        <dbReference type="Proteomes" id="UP000541558"/>
    </source>
</evidence>
<reference evidence="1 2" key="1">
    <citation type="journal article" date="2020" name="ISME J.">
        <title>Uncovering the hidden diversity of litter-decomposition mechanisms in mushroom-forming fungi.</title>
        <authorList>
            <person name="Floudas D."/>
            <person name="Bentzer J."/>
            <person name="Ahren D."/>
            <person name="Johansson T."/>
            <person name="Persson P."/>
            <person name="Tunlid A."/>
        </authorList>
    </citation>
    <scope>NUCLEOTIDE SEQUENCE [LARGE SCALE GENOMIC DNA]</scope>
    <source>
        <strain evidence="1 2">CBS 175.51</strain>
    </source>
</reference>
<comment type="caution">
    <text evidence="1">The sequence shown here is derived from an EMBL/GenBank/DDBJ whole genome shotgun (WGS) entry which is preliminary data.</text>
</comment>
<proteinExistence type="predicted"/>
<dbReference type="AlphaFoldDB" id="A0A8H5BTH6"/>
<evidence type="ECO:0000313" key="1">
    <source>
        <dbReference type="EMBL" id="KAF5328941.1"/>
    </source>
</evidence>
<dbReference type="EMBL" id="JAACJK010000124">
    <property type="protein sequence ID" value="KAF5328941.1"/>
    <property type="molecule type" value="Genomic_DNA"/>
</dbReference>
<protein>
    <submittedName>
        <fullName evidence="1">Uncharacterized protein</fullName>
    </submittedName>
</protein>
<keyword evidence="2" id="KW-1185">Reference proteome</keyword>